<proteinExistence type="predicted"/>
<protein>
    <submittedName>
        <fullName evidence="1">Uncharacterized protein</fullName>
    </submittedName>
</protein>
<evidence type="ECO:0000313" key="1">
    <source>
        <dbReference type="EMBL" id="MPM23541.1"/>
    </source>
</evidence>
<name>A0A644Y6H9_9ZZZZ</name>
<dbReference type="EMBL" id="VSSQ01004055">
    <property type="protein sequence ID" value="MPM23541.1"/>
    <property type="molecule type" value="Genomic_DNA"/>
</dbReference>
<accession>A0A644Y6H9</accession>
<comment type="caution">
    <text evidence="1">The sequence shown here is derived from an EMBL/GenBank/DDBJ whole genome shotgun (WGS) entry which is preliminary data.</text>
</comment>
<sequence>MRVPTARRGIRASALVRGNAGKAVATRMAGHDDEAAHELRPALQSAIKALPANQRRYLHYELRQMPLK</sequence>
<organism evidence="1">
    <name type="scientific">bioreactor metagenome</name>
    <dbReference type="NCBI Taxonomy" id="1076179"/>
    <lineage>
        <taxon>unclassified sequences</taxon>
        <taxon>metagenomes</taxon>
        <taxon>ecological metagenomes</taxon>
    </lineage>
</organism>
<gene>
    <name evidence="1" type="ORF">SDC9_70015</name>
</gene>
<dbReference type="AlphaFoldDB" id="A0A644Y6H9"/>
<reference evidence="1" key="1">
    <citation type="submission" date="2019-08" db="EMBL/GenBank/DDBJ databases">
        <authorList>
            <person name="Kucharzyk K."/>
            <person name="Murdoch R.W."/>
            <person name="Higgins S."/>
            <person name="Loffler F."/>
        </authorList>
    </citation>
    <scope>NUCLEOTIDE SEQUENCE</scope>
</reference>